<feature type="coiled-coil region" evidence="7">
    <location>
        <begin position="5"/>
        <end position="32"/>
    </location>
</feature>
<dbReference type="AlphaFoldDB" id="Q23YD6"/>
<dbReference type="Proteomes" id="UP000009168">
    <property type="component" value="Unassembled WGS sequence"/>
</dbReference>
<dbReference type="GO" id="GO:0005524">
    <property type="term" value="F:ATP binding"/>
    <property type="evidence" value="ECO:0007669"/>
    <property type="project" value="UniProtKB-KW"/>
</dbReference>
<evidence type="ECO:0000313" key="10">
    <source>
        <dbReference type="Proteomes" id="UP000009168"/>
    </source>
</evidence>
<evidence type="ECO:0000256" key="5">
    <source>
        <dbReference type="ARBA" id="ARBA00022777"/>
    </source>
</evidence>
<protein>
    <submittedName>
        <fullName evidence="9">Serine/Threonine kinase domain protein</fullName>
    </submittedName>
</protein>
<evidence type="ECO:0000256" key="2">
    <source>
        <dbReference type="ARBA" id="ARBA00022527"/>
    </source>
</evidence>
<dbReference type="GO" id="GO:0004674">
    <property type="term" value="F:protein serine/threonine kinase activity"/>
    <property type="evidence" value="ECO:0007669"/>
    <property type="project" value="UniProtKB-KW"/>
</dbReference>
<dbReference type="eggNOG" id="KOG0033">
    <property type="taxonomic scope" value="Eukaryota"/>
</dbReference>
<dbReference type="Gene3D" id="1.10.510.10">
    <property type="entry name" value="Transferase(Phosphotransferase) domain 1"/>
    <property type="match status" value="1"/>
</dbReference>
<dbReference type="SMART" id="SM00220">
    <property type="entry name" value="S_TKc"/>
    <property type="match status" value="1"/>
</dbReference>
<evidence type="ECO:0000256" key="6">
    <source>
        <dbReference type="ARBA" id="ARBA00022840"/>
    </source>
</evidence>
<dbReference type="HOGENOM" id="CLU_000288_63_0_1"/>
<dbReference type="InterPro" id="IPR011009">
    <property type="entry name" value="Kinase-like_dom_sf"/>
</dbReference>
<dbReference type="Pfam" id="PF00069">
    <property type="entry name" value="Pkinase"/>
    <property type="match status" value="1"/>
</dbReference>
<evidence type="ECO:0000256" key="7">
    <source>
        <dbReference type="SAM" id="Coils"/>
    </source>
</evidence>
<evidence type="ECO:0000313" key="9">
    <source>
        <dbReference type="EMBL" id="EAS01528.1"/>
    </source>
</evidence>
<dbReference type="SUPFAM" id="SSF56112">
    <property type="entry name" value="Protein kinase-like (PK-like)"/>
    <property type="match status" value="1"/>
</dbReference>
<dbReference type="GO" id="GO:0035556">
    <property type="term" value="P:intracellular signal transduction"/>
    <property type="evidence" value="ECO:0007669"/>
    <property type="project" value="TreeGrafter"/>
</dbReference>
<dbReference type="EMBL" id="GG662601">
    <property type="protein sequence ID" value="EAS01528.1"/>
    <property type="molecule type" value="Genomic_DNA"/>
</dbReference>
<dbReference type="OMA" id="VINEYRF"/>
<evidence type="ECO:0000259" key="8">
    <source>
        <dbReference type="PROSITE" id="PS50011"/>
    </source>
</evidence>
<organism evidence="9 10">
    <name type="scientific">Tetrahymena thermophila (strain SB210)</name>
    <dbReference type="NCBI Taxonomy" id="312017"/>
    <lineage>
        <taxon>Eukaryota</taxon>
        <taxon>Sar</taxon>
        <taxon>Alveolata</taxon>
        <taxon>Ciliophora</taxon>
        <taxon>Intramacronucleata</taxon>
        <taxon>Oligohymenophorea</taxon>
        <taxon>Hymenostomatida</taxon>
        <taxon>Tetrahymenina</taxon>
        <taxon>Tetrahymenidae</taxon>
        <taxon>Tetrahymena</taxon>
    </lineage>
</organism>
<dbReference type="KEGG" id="tet:TTHERM_00898280"/>
<proteinExistence type="predicted"/>
<dbReference type="InterPro" id="IPR008271">
    <property type="entry name" value="Ser/Thr_kinase_AS"/>
</dbReference>
<keyword evidence="3" id="KW-0808">Transferase</keyword>
<dbReference type="PROSITE" id="PS00108">
    <property type="entry name" value="PROTEIN_KINASE_ST"/>
    <property type="match status" value="1"/>
</dbReference>
<comment type="subunit">
    <text evidence="1">Monomer.</text>
</comment>
<dbReference type="GeneID" id="7846166"/>
<keyword evidence="5 9" id="KW-0418">Kinase</keyword>
<evidence type="ECO:0000256" key="4">
    <source>
        <dbReference type="ARBA" id="ARBA00022741"/>
    </source>
</evidence>
<keyword evidence="4" id="KW-0547">Nucleotide-binding</keyword>
<dbReference type="OrthoDB" id="4062651at2759"/>
<evidence type="ECO:0000256" key="1">
    <source>
        <dbReference type="ARBA" id="ARBA00011245"/>
    </source>
</evidence>
<dbReference type="PANTHER" id="PTHR24346:SF82">
    <property type="entry name" value="KP78A-RELATED"/>
    <property type="match status" value="1"/>
</dbReference>
<accession>Q23YD6</accession>
<dbReference type="PROSITE" id="PS50011">
    <property type="entry name" value="PROTEIN_KINASE_DOM"/>
    <property type="match status" value="1"/>
</dbReference>
<name>Q23YD6_TETTS</name>
<dbReference type="STRING" id="312017.Q23YD6"/>
<keyword evidence="7" id="KW-0175">Coiled coil</keyword>
<feature type="domain" description="Protein kinase" evidence="8">
    <location>
        <begin position="29"/>
        <end position="282"/>
    </location>
</feature>
<dbReference type="InParanoid" id="Q23YD6"/>
<dbReference type="GO" id="GO:0005737">
    <property type="term" value="C:cytoplasm"/>
    <property type="evidence" value="ECO:0007669"/>
    <property type="project" value="TreeGrafter"/>
</dbReference>
<keyword evidence="10" id="KW-1185">Reference proteome</keyword>
<evidence type="ECO:0000256" key="3">
    <source>
        <dbReference type="ARBA" id="ARBA00022679"/>
    </source>
</evidence>
<dbReference type="PANTHER" id="PTHR24346">
    <property type="entry name" value="MAP/MICROTUBULE AFFINITY-REGULATING KINASE"/>
    <property type="match status" value="1"/>
</dbReference>
<dbReference type="FunFam" id="1.10.510.10:FF:000571">
    <property type="entry name" value="Maternal embryonic leucine zipper kinase"/>
    <property type="match status" value="1"/>
</dbReference>
<keyword evidence="2" id="KW-0723">Serine/threonine-protein kinase</keyword>
<dbReference type="InterPro" id="IPR000719">
    <property type="entry name" value="Prot_kinase_dom"/>
</dbReference>
<gene>
    <name evidence="9" type="ORF">TTHERM_00898280</name>
</gene>
<keyword evidence="6" id="KW-0067">ATP-binding</keyword>
<reference evidence="10" key="1">
    <citation type="journal article" date="2006" name="PLoS Biol.">
        <title>Macronuclear genome sequence of the ciliate Tetrahymena thermophila, a model eukaryote.</title>
        <authorList>
            <person name="Eisen J.A."/>
            <person name="Coyne R.S."/>
            <person name="Wu M."/>
            <person name="Wu D."/>
            <person name="Thiagarajan M."/>
            <person name="Wortman J.R."/>
            <person name="Badger J.H."/>
            <person name="Ren Q."/>
            <person name="Amedeo P."/>
            <person name="Jones K.M."/>
            <person name="Tallon L.J."/>
            <person name="Delcher A.L."/>
            <person name="Salzberg S.L."/>
            <person name="Silva J.C."/>
            <person name="Haas B.J."/>
            <person name="Majoros W.H."/>
            <person name="Farzad M."/>
            <person name="Carlton J.M."/>
            <person name="Smith R.K. Jr."/>
            <person name="Garg J."/>
            <person name="Pearlman R.E."/>
            <person name="Karrer K.M."/>
            <person name="Sun L."/>
            <person name="Manning G."/>
            <person name="Elde N.C."/>
            <person name="Turkewitz A.P."/>
            <person name="Asai D.J."/>
            <person name="Wilkes D.E."/>
            <person name="Wang Y."/>
            <person name="Cai H."/>
            <person name="Collins K."/>
            <person name="Stewart B.A."/>
            <person name="Lee S.R."/>
            <person name="Wilamowska K."/>
            <person name="Weinberg Z."/>
            <person name="Ruzzo W.L."/>
            <person name="Wloga D."/>
            <person name="Gaertig J."/>
            <person name="Frankel J."/>
            <person name="Tsao C.-C."/>
            <person name="Gorovsky M.A."/>
            <person name="Keeling P.J."/>
            <person name="Waller R.F."/>
            <person name="Patron N.J."/>
            <person name="Cherry J.M."/>
            <person name="Stover N.A."/>
            <person name="Krieger C.J."/>
            <person name="del Toro C."/>
            <person name="Ryder H.F."/>
            <person name="Williamson S.C."/>
            <person name="Barbeau R.A."/>
            <person name="Hamilton E.P."/>
            <person name="Orias E."/>
        </authorList>
    </citation>
    <scope>NUCLEOTIDE SEQUENCE [LARGE SCALE GENOMIC DNA]</scope>
    <source>
        <strain evidence="10">SB210</strain>
    </source>
</reference>
<dbReference type="RefSeq" id="XP_001021773.1">
    <property type="nucleotide sequence ID" value="XM_001021773.1"/>
</dbReference>
<sequence length="305" mass="35266">MSFENQSSENNTNQAKKQLDLYNIQIDEMEIMRTIGKGKTCTVKTAKMPNSDKVFAIKQFKSYASAVQDLNNEITSLQTLSHENIIEMVSFDKKNVVFEYLSNGELFDVVAKKKFSERVAKFYFRQLINAVQYIHENGFAHRDIKLENILISDEFNLKLADFGFASKMTEGQKFERIMGTEGYMAPELQARQRYCGKKVDIFACGVVLFSIVNGMPPFFKATQSDPYYRFFVDNNFDAYWANLAKKYNNNISDEFKDLINRMLAYNEEDRISASEILNHPWLQEESACTYEEASNFVRDIISSSN</sequence>